<evidence type="ECO:0000313" key="14">
    <source>
        <dbReference type="EMBL" id="RBO85169.1"/>
    </source>
</evidence>
<dbReference type="PANTHER" id="PTHR11458">
    <property type="entry name" value="DELTA-AMINOLEVULINIC ACID DEHYDRATASE"/>
    <property type="match status" value="1"/>
</dbReference>
<evidence type="ECO:0000256" key="8">
    <source>
        <dbReference type="ARBA" id="ARBA00023244"/>
    </source>
</evidence>
<accession>A0A366D6P9</accession>
<name>A0A366D6P9_9NOCA</name>
<evidence type="ECO:0000256" key="1">
    <source>
        <dbReference type="ARBA" id="ARBA00004694"/>
    </source>
</evidence>
<dbReference type="InterPro" id="IPR001731">
    <property type="entry name" value="ALAD"/>
</dbReference>
<dbReference type="InterPro" id="IPR013785">
    <property type="entry name" value="Aldolase_TIM"/>
</dbReference>
<dbReference type="PANTHER" id="PTHR11458:SF0">
    <property type="entry name" value="DELTA-AMINOLEVULINIC ACID DEHYDRATASE"/>
    <property type="match status" value="1"/>
</dbReference>
<dbReference type="GO" id="GO:0004655">
    <property type="term" value="F:porphobilinogen synthase activity"/>
    <property type="evidence" value="ECO:0007669"/>
    <property type="project" value="UniProtKB-EC"/>
</dbReference>
<evidence type="ECO:0000256" key="4">
    <source>
        <dbReference type="ARBA" id="ARBA00012053"/>
    </source>
</evidence>
<protein>
    <recommendedName>
        <fullName evidence="5">Delta-aminolevulinic acid dehydratase</fullName>
        <ecNumber evidence="4">4.2.1.24</ecNumber>
    </recommendedName>
    <alternativeName>
        <fullName evidence="10">Porphobilinogen synthase</fullName>
    </alternativeName>
</protein>
<keyword evidence="12" id="KW-0479">Metal-binding</keyword>
<evidence type="ECO:0000256" key="9">
    <source>
        <dbReference type="ARBA" id="ARBA00025628"/>
    </source>
</evidence>
<feature type="binding site" evidence="12">
    <location>
        <position position="128"/>
    </location>
    <ligand>
        <name>Zn(2+)</name>
        <dbReference type="ChEBI" id="CHEBI:29105"/>
        <note>catalytic</note>
    </ligand>
</feature>
<comment type="caution">
    <text evidence="14">The sequence shown here is derived from an EMBL/GenBank/DDBJ whole genome shotgun (WGS) entry which is preliminary data.</text>
</comment>
<dbReference type="Proteomes" id="UP000252586">
    <property type="component" value="Unassembled WGS sequence"/>
</dbReference>
<evidence type="ECO:0000256" key="3">
    <source>
        <dbReference type="ARBA" id="ARBA00011823"/>
    </source>
</evidence>
<comment type="similarity">
    <text evidence="2 13">Belongs to the ALAD family.</text>
</comment>
<comment type="catalytic activity">
    <reaction evidence="11">
        <text>2 5-aminolevulinate = porphobilinogen + 2 H2O + H(+)</text>
        <dbReference type="Rhea" id="RHEA:24064"/>
        <dbReference type="ChEBI" id="CHEBI:15377"/>
        <dbReference type="ChEBI" id="CHEBI:15378"/>
        <dbReference type="ChEBI" id="CHEBI:58126"/>
        <dbReference type="ChEBI" id="CHEBI:356416"/>
        <dbReference type="EC" id="4.2.1.24"/>
    </reaction>
</comment>
<dbReference type="GO" id="GO:0008270">
    <property type="term" value="F:zinc ion binding"/>
    <property type="evidence" value="ECO:0007669"/>
    <property type="project" value="TreeGrafter"/>
</dbReference>
<feature type="binding site" evidence="12">
    <location>
        <position position="126"/>
    </location>
    <ligand>
        <name>Zn(2+)</name>
        <dbReference type="ChEBI" id="CHEBI:29105"/>
        <note>catalytic</note>
    </ligand>
</feature>
<evidence type="ECO:0000256" key="7">
    <source>
        <dbReference type="ARBA" id="ARBA00023239"/>
    </source>
</evidence>
<dbReference type="Pfam" id="PF00490">
    <property type="entry name" value="ALAD"/>
    <property type="match status" value="1"/>
</dbReference>
<dbReference type="STRING" id="1210090.GCA_001613185_03179"/>
<dbReference type="SMART" id="SM01004">
    <property type="entry name" value="ALAD"/>
    <property type="match status" value="1"/>
</dbReference>
<evidence type="ECO:0000256" key="12">
    <source>
        <dbReference type="PIRSR" id="PIRSR001415-3"/>
    </source>
</evidence>
<keyword evidence="8" id="KW-0627">Porphyrin biosynthesis</keyword>
<dbReference type="SUPFAM" id="SSF51569">
    <property type="entry name" value="Aldolase"/>
    <property type="match status" value="1"/>
</dbReference>
<evidence type="ECO:0000256" key="6">
    <source>
        <dbReference type="ARBA" id="ARBA00023133"/>
    </source>
</evidence>
<keyword evidence="12" id="KW-0862">Zinc</keyword>
<keyword evidence="6" id="KW-0350">Heme biosynthesis</keyword>
<sequence>MTTTIPVRARREVTGVTPTRARGRVRALLHRELLTPADLIAPVLVQPDHRSPETYRHIPTAVRLSGLPAFADELWALGVHAIKLFAFVENKTPAGTAAIAPDNLMVQSIQTVRAAVPGMVISTEVCGCAWTDTGECVVLDDHGRTDLAATYTLMSSMATLHAQAGADIIGPAAVLDGSVMEIRRVLDERGFGDVAITPSVIFDSALFTAYKSAMNTEPGRGNRRGFQIDPDRAGLALLQAERWIREGADSALVQPAMTSIDVLTKLRASTHVPLTAFSPLGESQMFATASDAVLLEYLRSLKRAGADLIMTYDATRAARLLTEEK</sequence>
<evidence type="ECO:0000256" key="11">
    <source>
        <dbReference type="ARBA" id="ARBA00047651"/>
    </source>
</evidence>
<evidence type="ECO:0000256" key="13">
    <source>
        <dbReference type="RuleBase" id="RU004161"/>
    </source>
</evidence>
<keyword evidence="15" id="KW-1185">Reference proteome</keyword>
<dbReference type="AlphaFoldDB" id="A0A366D6P9"/>
<dbReference type="PIRSF" id="PIRSF001415">
    <property type="entry name" value="Porphbilin_synth"/>
    <property type="match status" value="1"/>
</dbReference>
<comment type="pathway">
    <text evidence="1">Porphyrin-containing compound metabolism; protoporphyrin-IX biosynthesis; coproporphyrinogen-III from 5-aminolevulinate: step 1/4.</text>
</comment>
<gene>
    <name evidence="14" type="ORF">DFR74_11517</name>
</gene>
<organism evidence="14 15">
    <name type="scientific">Nocardia puris</name>
    <dbReference type="NCBI Taxonomy" id="208602"/>
    <lineage>
        <taxon>Bacteria</taxon>
        <taxon>Bacillati</taxon>
        <taxon>Actinomycetota</taxon>
        <taxon>Actinomycetes</taxon>
        <taxon>Mycobacteriales</taxon>
        <taxon>Nocardiaceae</taxon>
        <taxon>Nocardia</taxon>
    </lineage>
</organism>
<feature type="binding site" evidence="12">
    <location>
        <position position="136"/>
    </location>
    <ligand>
        <name>Zn(2+)</name>
        <dbReference type="ChEBI" id="CHEBI:29105"/>
        <note>catalytic</note>
    </ligand>
</feature>
<evidence type="ECO:0000256" key="10">
    <source>
        <dbReference type="ARBA" id="ARBA00032837"/>
    </source>
</evidence>
<dbReference type="GO" id="GO:0005829">
    <property type="term" value="C:cytosol"/>
    <property type="evidence" value="ECO:0007669"/>
    <property type="project" value="TreeGrafter"/>
</dbReference>
<evidence type="ECO:0000313" key="15">
    <source>
        <dbReference type="Proteomes" id="UP000252586"/>
    </source>
</evidence>
<dbReference type="RefSeq" id="WP_170160808.1">
    <property type="nucleotide sequence ID" value="NZ_CP107943.1"/>
</dbReference>
<reference evidence="14 15" key="1">
    <citation type="submission" date="2018-06" db="EMBL/GenBank/DDBJ databases">
        <title>Genomic Encyclopedia of Type Strains, Phase IV (KMG-IV): sequencing the most valuable type-strain genomes for metagenomic binning, comparative biology and taxonomic classification.</title>
        <authorList>
            <person name="Goeker M."/>
        </authorList>
    </citation>
    <scope>NUCLEOTIDE SEQUENCE [LARGE SCALE GENOMIC DNA]</scope>
    <source>
        <strain evidence="14 15">DSM 44599</strain>
    </source>
</reference>
<evidence type="ECO:0000256" key="5">
    <source>
        <dbReference type="ARBA" id="ARBA00020771"/>
    </source>
</evidence>
<proteinExistence type="inferred from homology"/>
<comment type="subunit">
    <text evidence="3">Homooctamer.</text>
</comment>
<comment type="function">
    <text evidence="9">Catalyzes an early step in the biosynthesis of tetrapyrroles. Binds two molecules of 5-aminolevulinate per subunit, each at a distinct site, and catalyzes their condensation to form porphobilinogen.</text>
</comment>
<dbReference type="GO" id="GO:0006782">
    <property type="term" value="P:protoporphyrinogen IX biosynthetic process"/>
    <property type="evidence" value="ECO:0007669"/>
    <property type="project" value="UniProtKB-UniPathway"/>
</dbReference>
<dbReference type="EC" id="4.2.1.24" evidence="4"/>
<dbReference type="PRINTS" id="PR00144">
    <property type="entry name" value="DALDHYDRTASE"/>
</dbReference>
<evidence type="ECO:0000256" key="2">
    <source>
        <dbReference type="ARBA" id="ARBA00008055"/>
    </source>
</evidence>
<keyword evidence="7" id="KW-0456">Lyase</keyword>
<dbReference type="UniPathway" id="UPA00251">
    <property type="reaction ID" value="UER00318"/>
</dbReference>
<dbReference type="EMBL" id="QNRE01000015">
    <property type="protein sequence ID" value="RBO85169.1"/>
    <property type="molecule type" value="Genomic_DNA"/>
</dbReference>
<dbReference type="Gene3D" id="3.20.20.70">
    <property type="entry name" value="Aldolase class I"/>
    <property type="match status" value="1"/>
</dbReference>